<name>A0ABS9HQM3_9GAMM</name>
<evidence type="ECO:0000313" key="2">
    <source>
        <dbReference type="EMBL" id="MCF7221244.1"/>
    </source>
</evidence>
<reference evidence="2 4" key="3">
    <citation type="submission" date="2022-01" db="EMBL/GenBank/DDBJ databases">
        <authorList>
            <person name="Zhou L.Y."/>
        </authorList>
    </citation>
    <scope>NUCLEOTIDE SEQUENCE [LARGE SCALE GENOMIC DNA]</scope>
    <source>
        <strain evidence="2 4">TLK-CK17</strain>
    </source>
</reference>
<keyword evidence="1" id="KW-0479">Metal-binding</keyword>
<protein>
    <submittedName>
        <fullName evidence="2">Isocitrate lyase/phosphoenolpyruvate mutase family protein</fullName>
    </submittedName>
</protein>
<dbReference type="Proteomes" id="UP001430796">
    <property type="component" value="Unassembled WGS sequence"/>
</dbReference>
<evidence type="ECO:0000313" key="4">
    <source>
        <dbReference type="Proteomes" id="UP001430796"/>
    </source>
</evidence>
<keyword evidence="4" id="KW-1185">Reference proteome</keyword>
<gene>
    <name evidence="2" type="ORF">L3V18_05495</name>
    <name evidence="3" type="ORF">L3V18_14650</name>
</gene>
<dbReference type="RefSeq" id="WP_237053628.1">
    <property type="nucleotide sequence ID" value="NZ_JAKJPO010000001.1"/>
</dbReference>
<dbReference type="Pfam" id="PF13714">
    <property type="entry name" value="PEP_mutase"/>
    <property type="match status" value="1"/>
</dbReference>
<dbReference type="CDD" id="cd00377">
    <property type="entry name" value="ICL_PEPM"/>
    <property type="match status" value="1"/>
</dbReference>
<dbReference type="PANTHER" id="PTHR42905">
    <property type="entry name" value="PHOSPHOENOLPYRUVATE CARBOXYLASE"/>
    <property type="match status" value="1"/>
</dbReference>
<evidence type="ECO:0000256" key="1">
    <source>
        <dbReference type="ARBA" id="ARBA00022723"/>
    </source>
</evidence>
<comment type="caution">
    <text evidence="2">The sequence shown here is derived from an EMBL/GenBank/DDBJ whole genome shotgun (WGS) entry which is preliminary data.</text>
</comment>
<organism evidence="2 4">
    <name type="scientific">Marilutibacter chinensis</name>
    <dbReference type="NCBI Taxonomy" id="2912247"/>
    <lineage>
        <taxon>Bacteria</taxon>
        <taxon>Pseudomonadati</taxon>
        <taxon>Pseudomonadota</taxon>
        <taxon>Gammaproteobacteria</taxon>
        <taxon>Lysobacterales</taxon>
        <taxon>Lysobacteraceae</taxon>
        <taxon>Marilutibacter</taxon>
    </lineage>
</organism>
<dbReference type="InterPro" id="IPR015813">
    <property type="entry name" value="Pyrv/PenolPyrv_kinase-like_dom"/>
</dbReference>
<sequence>MSQDTHADLHARFAALHRSDAPLLIANAWDAASAALWQHAGAPAIGTSSAAMAWACGHADGGALPRTALMDKVREIVRVTTVPVSIDVEDGYSDDPEAVAALVREVAEAGAVGINLEDGAGTPESLARKIRAIRAALDGMPLFVNARTDVYLRGMADGEQAVAMTLERLALYAEAGADGAFVPCIADGREIAAVAAGTALPLNVMAMPGLPPLAELQRAGVRRVSAGEGVFQHAFAAGLQAVRGFLGGDTARRFDNAVPYGELNALFARAG</sequence>
<dbReference type="InterPro" id="IPR039556">
    <property type="entry name" value="ICL/PEPM"/>
</dbReference>
<reference evidence="4" key="1">
    <citation type="submission" date="2022-01" db="EMBL/GenBank/DDBJ databases">
        <title>Lysobacter chinensis sp. nov., a bacterium isolated from cow dung compost.</title>
        <authorList>
            <person name="Zhou L.Y."/>
        </authorList>
    </citation>
    <scope>NUCLEOTIDE SEQUENCE [LARGE SCALE GENOMIC DNA]</scope>
    <source>
        <strain evidence="4">TLK-CK17</strain>
    </source>
</reference>
<dbReference type="InterPro" id="IPR040442">
    <property type="entry name" value="Pyrv_kinase-like_dom_sf"/>
</dbReference>
<evidence type="ECO:0000313" key="3">
    <source>
        <dbReference type="EMBL" id="MCF7223015.1"/>
    </source>
</evidence>
<dbReference type="GO" id="GO:0016829">
    <property type="term" value="F:lyase activity"/>
    <property type="evidence" value="ECO:0007669"/>
    <property type="project" value="UniProtKB-KW"/>
</dbReference>
<dbReference type="EMBL" id="JAKJPO010000010">
    <property type="protein sequence ID" value="MCF7223015.1"/>
    <property type="molecule type" value="Genomic_DNA"/>
</dbReference>
<accession>A0ABS9HQM3</accession>
<dbReference type="Gene3D" id="3.20.20.60">
    <property type="entry name" value="Phosphoenolpyruvate-binding domains"/>
    <property type="match status" value="1"/>
</dbReference>
<reference evidence="2 4" key="2">
    <citation type="submission" date="2022-01" db="EMBL/GenBank/DDBJ databases">
        <title>Lysobacter chinensis sp. nov., a bacterium isolated from cow dung compost.</title>
        <authorList>
            <person name="Liu Y."/>
        </authorList>
    </citation>
    <scope>NUCLEOTIDE SEQUENCE [LARGE SCALE GENOMIC DNA]</scope>
    <source>
        <strain evidence="2 4">TLK-CK17</strain>
    </source>
</reference>
<keyword evidence="2" id="KW-0456">Lyase</keyword>
<dbReference type="PANTHER" id="PTHR42905:SF16">
    <property type="entry name" value="CARBOXYPHOSPHONOENOLPYRUVATE PHOSPHONOMUTASE-LIKE PROTEIN (AFU_ORTHOLOGUE AFUA_5G07230)"/>
    <property type="match status" value="1"/>
</dbReference>
<dbReference type="EMBL" id="JAKJPO010000001">
    <property type="protein sequence ID" value="MCF7221244.1"/>
    <property type="molecule type" value="Genomic_DNA"/>
</dbReference>
<dbReference type="SUPFAM" id="SSF51621">
    <property type="entry name" value="Phosphoenolpyruvate/pyruvate domain"/>
    <property type="match status" value="1"/>
</dbReference>
<proteinExistence type="predicted"/>